<organism evidence="1">
    <name type="scientific">Rhizophora mucronata</name>
    <name type="common">Asiatic mangrove</name>
    <dbReference type="NCBI Taxonomy" id="61149"/>
    <lineage>
        <taxon>Eukaryota</taxon>
        <taxon>Viridiplantae</taxon>
        <taxon>Streptophyta</taxon>
        <taxon>Embryophyta</taxon>
        <taxon>Tracheophyta</taxon>
        <taxon>Spermatophyta</taxon>
        <taxon>Magnoliopsida</taxon>
        <taxon>eudicotyledons</taxon>
        <taxon>Gunneridae</taxon>
        <taxon>Pentapetalae</taxon>
        <taxon>rosids</taxon>
        <taxon>fabids</taxon>
        <taxon>Malpighiales</taxon>
        <taxon>Rhizophoraceae</taxon>
        <taxon>Rhizophora</taxon>
    </lineage>
</organism>
<proteinExistence type="predicted"/>
<accession>A0A2P2N912</accession>
<sequence>MYPNDFHWFITYLFFIFLGTTEL</sequence>
<protein>
    <submittedName>
        <fullName evidence="1">Uncharacterized protein</fullName>
    </submittedName>
</protein>
<dbReference type="EMBL" id="GGEC01058458">
    <property type="protein sequence ID" value="MBX38942.1"/>
    <property type="molecule type" value="Transcribed_RNA"/>
</dbReference>
<evidence type="ECO:0000313" key="1">
    <source>
        <dbReference type="EMBL" id="MBX38942.1"/>
    </source>
</evidence>
<name>A0A2P2N912_RHIMU</name>
<dbReference type="AlphaFoldDB" id="A0A2P2N912"/>
<reference evidence="1" key="1">
    <citation type="submission" date="2018-02" db="EMBL/GenBank/DDBJ databases">
        <title>Rhizophora mucronata_Transcriptome.</title>
        <authorList>
            <person name="Meera S.P."/>
            <person name="Sreeshan A."/>
            <person name="Augustine A."/>
        </authorList>
    </citation>
    <scope>NUCLEOTIDE SEQUENCE</scope>
    <source>
        <tissue evidence="1">Leaf</tissue>
    </source>
</reference>